<accession>A0A8S5LZP9</accession>
<dbReference type="InterPro" id="IPR001646">
    <property type="entry name" value="5peptide_repeat"/>
</dbReference>
<sequence length="168" mass="18793">MCRVDMRGANCCGADLSGTDLRGSDMRGTDLSGADLWKAKLWKTRLQRAKLSEVMNFPLIPYACPEKGEFVAFKKCGKYIIELLIPADAKRCSGTTRQCRASYAKVLSITTLAGKPVNIDGVINTGYSPNIVYMVGERVYPDEFDDNRWNECSHGISFFINRQEAVEY</sequence>
<dbReference type="PANTHER" id="PTHR14136:SF17">
    <property type="entry name" value="BTB_POZ DOMAIN-CONTAINING PROTEIN KCTD9"/>
    <property type="match status" value="1"/>
</dbReference>
<dbReference type="InterPro" id="IPR043919">
    <property type="entry name" value="DUF5758"/>
</dbReference>
<dbReference type="Gene3D" id="2.160.20.80">
    <property type="entry name" value="E3 ubiquitin-protein ligase SopA"/>
    <property type="match status" value="1"/>
</dbReference>
<dbReference type="InterPro" id="IPR051082">
    <property type="entry name" value="Pentapeptide-BTB/POZ_domain"/>
</dbReference>
<reference evidence="1" key="1">
    <citation type="journal article" date="2021" name="Proc. Natl. Acad. Sci. U.S.A.">
        <title>A Catalog of Tens of Thousands of Viruses from Human Metagenomes Reveals Hidden Associations with Chronic Diseases.</title>
        <authorList>
            <person name="Tisza M.J."/>
            <person name="Buck C.B."/>
        </authorList>
    </citation>
    <scope>NUCLEOTIDE SEQUENCE</scope>
    <source>
        <strain evidence="1">CtuvC1</strain>
    </source>
</reference>
<proteinExistence type="predicted"/>
<evidence type="ECO:0000313" key="1">
    <source>
        <dbReference type="EMBL" id="DAD75442.1"/>
    </source>
</evidence>
<dbReference type="Pfam" id="PF00805">
    <property type="entry name" value="Pentapeptide"/>
    <property type="match status" value="1"/>
</dbReference>
<name>A0A8S5LZP9_9CAUD</name>
<organism evidence="1">
    <name type="scientific">Siphoviridae sp. ctuvC1</name>
    <dbReference type="NCBI Taxonomy" id="2826507"/>
    <lineage>
        <taxon>Viruses</taxon>
        <taxon>Duplodnaviria</taxon>
        <taxon>Heunggongvirae</taxon>
        <taxon>Uroviricota</taxon>
        <taxon>Caudoviricetes</taxon>
    </lineage>
</organism>
<dbReference type="PANTHER" id="PTHR14136">
    <property type="entry name" value="BTB_POZ DOMAIN-CONTAINING PROTEIN KCTD9"/>
    <property type="match status" value="1"/>
</dbReference>
<dbReference type="SUPFAM" id="SSF141571">
    <property type="entry name" value="Pentapeptide repeat-like"/>
    <property type="match status" value="1"/>
</dbReference>
<protein>
    <submittedName>
        <fullName evidence="1">Pentapeptide repeat protein</fullName>
    </submittedName>
</protein>
<dbReference type="Pfam" id="PF19062">
    <property type="entry name" value="DUF5758"/>
    <property type="match status" value="1"/>
</dbReference>
<dbReference type="EMBL" id="BK014784">
    <property type="protein sequence ID" value="DAD75442.1"/>
    <property type="molecule type" value="Genomic_DNA"/>
</dbReference>